<feature type="transmembrane region" description="Helical" evidence="3">
    <location>
        <begin position="39"/>
        <end position="61"/>
    </location>
</feature>
<accession>A0A438AEG1</accession>
<reference evidence="4 5" key="1">
    <citation type="submission" date="2018-11" db="EMBL/GenBank/DDBJ databases">
        <title>Mesobaculum littorinae gen. nov., sp. nov., isolated from Littorina scabra that represents a novel genus of the order Rhodobacteraceae.</title>
        <authorList>
            <person name="Li F."/>
        </authorList>
    </citation>
    <scope>NUCLEOTIDE SEQUENCE [LARGE SCALE GENOMIC DNA]</scope>
    <source>
        <strain evidence="4 5">M0103</strain>
    </source>
</reference>
<keyword evidence="1" id="KW-0813">Transport</keyword>
<keyword evidence="1" id="KW-0406">Ion transport</keyword>
<feature type="region of interest" description="Disordered" evidence="2">
    <location>
        <begin position="15"/>
        <end position="36"/>
    </location>
</feature>
<evidence type="ECO:0000256" key="1">
    <source>
        <dbReference type="PIRNR" id="PIRNR032126"/>
    </source>
</evidence>
<comment type="function">
    <text evidence="1">A possible function for this protein is to guide the assembly of the membrane sector of the ATPase enzyme complex.</text>
</comment>
<dbReference type="PIRSF" id="PIRSF032126">
    <property type="entry name" value="F0F1_ATP_synthase_subunit_I"/>
    <property type="match status" value="1"/>
</dbReference>
<comment type="similarity">
    <text evidence="1">Belongs to the bacterial AtpI family.</text>
</comment>
<dbReference type="AlphaFoldDB" id="A0A438AEG1"/>
<keyword evidence="1" id="KW-0375">Hydrogen ion transport</keyword>
<dbReference type="Pfam" id="PF09527">
    <property type="entry name" value="ATPase_gene1"/>
    <property type="match status" value="1"/>
</dbReference>
<dbReference type="InterPro" id="IPR016989">
    <property type="entry name" value="Atp1_alphaprobac"/>
</dbReference>
<keyword evidence="3" id="KW-0812">Transmembrane</keyword>
<dbReference type="OrthoDB" id="15401at2"/>
<dbReference type="Proteomes" id="UP000285908">
    <property type="component" value="Unassembled WGS sequence"/>
</dbReference>
<protein>
    <recommendedName>
        <fullName evidence="1">ATP synthase protein I</fullName>
    </recommendedName>
</protein>
<keyword evidence="5" id="KW-1185">Reference proteome</keyword>
<dbReference type="GO" id="GO:1902600">
    <property type="term" value="P:proton transmembrane transport"/>
    <property type="evidence" value="ECO:0007669"/>
    <property type="project" value="UniProtKB-KW"/>
</dbReference>
<dbReference type="EMBL" id="RQXX01000006">
    <property type="protein sequence ID" value="RVV97052.1"/>
    <property type="molecule type" value="Genomic_DNA"/>
</dbReference>
<feature type="transmembrane region" description="Helical" evidence="3">
    <location>
        <begin position="67"/>
        <end position="88"/>
    </location>
</feature>
<evidence type="ECO:0000313" key="4">
    <source>
        <dbReference type="EMBL" id="RVV97052.1"/>
    </source>
</evidence>
<comment type="caution">
    <text evidence="4">The sequence shown here is derived from an EMBL/GenBank/DDBJ whole genome shotgun (WGS) entry which is preliminary data.</text>
</comment>
<dbReference type="RefSeq" id="WP_127907528.1">
    <property type="nucleotide sequence ID" value="NZ_RQXX01000006.1"/>
</dbReference>
<evidence type="ECO:0000313" key="5">
    <source>
        <dbReference type="Proteomes" id="UP000285908"/>
    </source>
</evidence>
<name>A0A438AEG1_9RHOB</name>
<sequence length="110" mass="11725">MAEDADRARMDALEARLAKAQAQQAPPERSESGHAQGEIAWRMVTELVAGLLIGFGIGYGLDTLFGTMPIFLVLFIMLGFAAGIKVMMRSAAELTARSAAPQGAEGDERD</sequence>
<dbReference type="GO" id="GO:0045259">
    <property type="term" value="C:proton-transporting ATP synthase complex"/>
    <property type="evidence" value="ECO:0007669"/>
    <property type="project" value="UniProtKB-UniRule"/>
</dbReference>
<evidence type="ECO:0000256" key="2">
    <source>
        <dbReference type="SAM" id="MobiDB-lite"/>
    </source>
</evidence>
<evidence type="ECO:0000256" key="3">
    <source>
        <dbReference type="SAM" id="Phobius"/>
    </source>
</evidence>
<gene>
    <name evidence="4" type="ORF">EKE94_15430</name>
</gene>
<dbReference type="InterPro" id="IPR032820">
    <property type="entry name" value="ATPase_put"/>
</dbReference>
<organism evidence="4 5">
    <name type="scientific">Mesobaculum littorinae</name>
    <dbReference type="NCBI Taxonomy" id="2486419"/>
    <lineage>
        <taxon>Bacteria</taxon>
        <taxon>Pseudomonadati</taxon>
        <taxon>Pseudomonadota</taxon>
        <taxon>Alphaproteobacteria</taxon>
        <taxon>Rhodobacterales</taxon>
        <taxon>Roseobacteraceae</taxon>
        <taxon>Mesobaculum</taxon>
    </lineage>
</organism>
<keyword evidence="3" id="KW-1133">Transmembrane helix</keyword>
<keyword evidence="1 3" id="KW-0472">Membrane</keyword>
<proteinExistence type="inferred from homology"/>